<dbReference type="Proteomes" id="UP001550535">
    <property type="component" value="Unassembled WGS sequence"/>
</dbReference>
<accession>A0ABV2XGL7</accession>
<sequence length="365" mass="39312">MVISVARPLDSGVVGEAASAQEHPVEWWYANALLEAPGTPVDGLALVGVFSLFKGVIEEGRHLLISPHSGTFADFGTGPLKQGTIRADSTALDVRNGANYLRGAYPDYQLHVEGRASNGADIQVTLSYTADVAPEREGYIDSQLNHYVVYRSAVTGTVTIGSESYPVGGYGYVEHLYGTLGWLEPYLGDPDPPIFVNGWNWYWSPTAGPDRVVVQAGGIITEGQPLPFVSVCADGETFTHFTTGRFEILEEREVEGVAYVHSFRLTDSNDSGAVDLVFTRRDAAQRAVKQAPGGNKVVFVTGFTELVGSVRLGQREYDVTSRALGSVFTVSLSSSMVAVRGWPAAIRVPLGRVLRAVQSLASKVR</sequence>
<dbReference type="InterPro" id="IPR023374">
    <property type="entry name" value="AttH-like_dom_sf"/>
</dbReference>
<evidence type="ECO:0000313" key="2">
    <source>
        <dbReference type="Proteomes" id="UP001550535"/>
    </source>
</evidence>
<gene>
    <name evidence="1" type="ORF">ABZ507_24835</name>
</gene>
<proteinExistence type="predicted"/>
<dbReference type="EMBL" id="JBEYBR010000074">
    <property type="protein sequence ID" value="MEU2125041.1"/>
    <property type="molecule type" value="Genomic_DNA"/>
</dbReference>
<evidence type="ECO:0000313" key="1">
    <source>
        <dbReference type="EMBL" id="MEU2125041.1"/>
    </source>
</evidence>
<organism evidence="1 2">
    <name type="scientific">Nocardia niwae</name>
    <dbReference type="NCBI Taxonomy" id="626084"/>
    <lineage>
        <taxon>Bacteria</taxon>
        <taxon>Bacillati</taxon>
        <taxon>Actinomycetota</taxon>
        <taxon>Actinomycetes</taxon>
        <taxon>Mycobacteriales</taxon>
        <taxon>Nocardiaceae</taxon>
        <taxon>Nocardia</taxon>
    </lineage>
</organism>
<dbReference type="RefSeq" id="WP_357808413.1">
    <property type="nucleotide sequence ID" value="NZ_JBEYBM010000022.1"/>
</dbReference>
<name>A0ABV2XGL7_9NOCA</name>
<comment type="caution">
    <text evidence="1">The sequence shown here is derived from an EMBL/GenBank/DDBJ whole genome shotgun (WGS) entry which is preliminary data.</text>
</comment>
<evidence type="ECO:0008006" key="3">
    <source>
        <dbReference type="Google" id="ProtNLM"/>
    </source>
</evidence>
<protein>
    <recommendedName>
        <fullName evidence="3">AttH domain-containing protein</fullName>
    </recommendedName>
</protein>
<keyword evidence="2" id="KW-1185">Reference proteome</keyword>
<dbReference type="SUPFAM" id="SSF159245">
    <property type="entry name" value="AttH-like"/>
    <property type="match status" value="1"/>
</dbReference>
<reference evidence="1 2" key="1">
    <citation type="submission" date="2024-06" db="EMBL/GenBank/DDBJ databases">
        <title>The Natural Products Discovery Center: Release of the First 8490 Sequenced Strains for Exploring Actinobacteria Biosynthetic Diversity.</title>
        <authorList>
            <person name="Kalkreuter E."/>
            <person name="Kautsar S.A."/>
            <person name="Yang D."/>
            <person name="Bader C.D."/>
            <person name="Teijaro C.N."/>
            <person name="Fluegel L."/>
            <person name="Davis C.M."/>
            <person name="Simpson J.R."/>
            <person name="Lauterbach L."/>
            <person name="Steele A.D."/>
            <person name="Gui C."/>
            <person name="Meng S."/>
            <person name="Li G."/>
            <person name="Viehrig K."/>
            <person name="Ye F."/>
            <person name="Su P."/>
            <person name="Kiefer A.F."/>
            <person name="Nichols A."/>
            <person name="Cepeda A.J."/>
            <person name="Yan W."/>
            <person name="Fan B."/>
            <person name="Jiang Y."/>
            <person name="Adhikari A."/>
            <person name="Zheng C.-J."/>
            <person name="Schuster L."/>
            <person name="Cowan T.M."/>
            <person name="Smanski M.J."/>
            <person name="Chevrette M.G."/>
            <person name="De Carvalho L.P.S."/>
            <person name="Shen B."/>
        </authorList>
    </citation>
    <scope>NUCLEOTIDE SEQUENCE [LARGE SCALE GENOMIC DNA]</scope>
    <source>
        <strain evidence="1 2">NPDC019434</strain>
    </source>
</reference>
<dbReference type="Gene3D" id="2.40.370.10">
    <property type="entry name" value="AttH-like domain"/>
    <property type="match status" value="1"/>
</dbReference>